<sequence length="109" mass="11973">MDLHVLFGQIYENLHIHDPSSPPPTPFTVTTSTSTTTSEIAPSSENTPPETIEPSSSSTPKIDTHYVDQQPNNTTQSHSHVRKWTRAHTPDLILGDPSSGHCTRSTIEN</sequence>
<dbReference type="AlphaFoldDB" id="A0A9P0YJJ3"/>
<comment type="caution">
    <text evidence="2">The sequence shown here is derived from an EMBL/GenBank/DDBJ whole genome shotgun (WGS) entry which is preliminary data.</text>
</comment>
<gene>
    <name evidence="2" type="ORF">CEURO_LOCUS1675</name>
</gene>
<keyword evidence="3" id="KW-1185">Reference proteome</keyword>
<evidence type="ECO:0000313" key="3">
    <source>
        <dbReference type="Proteomes" id="UP001152484"/>
    </source>
</evidence>
<evidence type="ECO:0000256" key="1">
    <source>
        <dbReference type="SAM" id="MobiDB-lite"/>
    </source>
</evidence>
<accession>A0A9P0YJJ3</accession>
<feature type="region of interest" description="Disordered" evidence="1">
    <location>
        <begin position="14"/>
        <end position="109"/>
    </location>
</feature>
<feature type="compositionally biased region" description="Polar residues" evidence="1">
    <location>
        <begin position="67"/>
        <end position="78"/>
    </location>
</feature>
<feature type="compositionally biased region" description="Low complexity" evidence="1">
    <location>
        <begin position="27"/>
        <end position="60"/>
    </location>
</feature>
<dbReference type="EMBL" id="CAMAPE010000004">
    <property type="protein sequence ID" value="CAH9061108.1"/>
    <property type="molecule type" value="Genomic_DNA"/>
</dbReference>
<feature type="compositionally biased region" description="Polar residues" evidence="1">
    <location>
        <begin position="100"/>
        <end position="109"/>
    </location>
</feature>
<evidence type="ECO:0000313" key="2">
    <source>
        <dbReference type="EMBL" id="CAH9061108.1"/>
    </source>
</evidence>
<protein>
    <submittedName>
        <fullName evidence="2">Uncharacterized protein</fullName>
    </submittedName>
</protein>
<reference evidence="2" key="1">
    <citation type="submission" date="2022-07" db="EMBL/GenBank/DDBJ databases">
        <authorList>
            <person name="Macas J."/>
            <person name="Novak P."/>
            <person name="Neumann P."/>
        </authorList>
    </citation>
    <scope>NUCLEOTIDE SEQUENCE</scope>
</reference>
<proteinExistence type="predicted"/>
<organism evidence="2 3">
    <name type="scientific">Cuscuta europaea</name>
    <name type="common">European dodder</name>
    <dbReference type="NCBI Taxonomy" id="41803"/>
    <lineage>
        <taxon>Eukaryota</taxon>
        <taxon>Viridiplantae</taxon>
        <taxon>Streptophyta</taxon>
        <taxon>Embryophyta</taxon>
        <taxon>Tracheophyta</taxon>
        <taxon>Spermatophyta</taxon>
        <taxon>Magnoliopsida</taxon>
        <taxon>eudicotyledons</taxon>
        <taxon>Gunneridae</taxon>
        <taxon>Pentapetalae</taxon>
        <taxon>asterids</taxon>
        <taxon>lamiids</taxon>
        <taxon>Solanales</taxon>
        <taxon>Convolvulaceae</taxon>
        <taxon>Cuscuteae</taxon>
        <taxon>Cuscuta</taxon>
        <taxon>Cuscuta subgen. Cuscuta</taxon>
    </lineage>
</organism>
<dbReference type="Proteomes" id="UP001152484">
    <property type="component" value="Unassembled WGS sequence"/>
</dbReference>
<name>A0A9P0YJJ3_CUSEU</name>